<keyword evidence="3" id="KW-1185">Reference proteome</keyword>
<sequence length="291" mass="32627">MNADFTVEPVQEGFLRTQIVRGEMRDQRFPLPAGPDNTVFDRMRLVDVDFSAMRFVCFLSRGSEFDGCDFSGTAFDQLLLGAPGDGAVRPQSVFRGCVFRRTQFPTLTAFGNVRFEGCTFERSRLRLQTNTHEAEFVDCVFAGPIRGVNFWGRPYDFDQAALGRDHNDFSGNDFTAARLDDVAFHHIDVRAQRFSGHALLDRFTERAKAVLPLIDRWPDAEHRDMARLTLEFLIADAPERIDDVALVSPADLGRKLPPALREELFAALRRTTSDTSRGRAAAPPGPDPAAR</sequence>
<dbReference type="SUPFAM" id="SSF141571">
    <property type="entry name" value="Pentapeptide repeat-like"/>
    <property type="match status" value="1"/>
</dbReference>
<comment type="caution">
    <text evidence="2">The sequence shown here is derived from an EMBL/GenBank/DDBJ whole genome shotgun (WGS) entry which is preliminary data.</text>
</comment>
<dbReference type="Gene3D" id="2.160.20.80">
    <property type="entry name" value="E3 ubiquitin-protein ligase SopA"/>
    <property type="match status" value="1"/>
</dbReference>
<dbReference type="Proteomes" id="UP001589568">
    <property type="component" value="Unassembled WGS sequence"/>
</dbReference>
<feature type="region of interest" description="Disordered" evidence="1">
    <location>
        <begin position="267"/>
        <end position="291"/>
    </location>
</feature>
<dbReference type="RefSeq" id="WP_345408972.1">
    <property type="nucleotide sequence ID" value="NZ_BAAAXS010000001.1"/>
</dbReference>
<gene>
    <name evidence="2" type="ORF">ACFFR3_32010</name>
</gene>
<organism evidence="2 3">
    <name type="scientific">Nonomuraea salmonea</name>
    <dbReference type="NCBI Taxonomy" id="46181"/>
    <lineage>
        <taxon>Bacteria</taxon>
        <taxon>Bacillati</taxon>
        <taxon>Actinomycetota</taxon>
        <taxon>Actinomycetes</taxon>
        <taxon>Streptosporangiales</taxon>
        <taxon>Streptosporangiaceae</taxon>
        <taxon>Nonomuraea</taxon>
    </lineage>
</organism>
<evidence type="ECO:0000313" key="3">
    <source>
        <dbReference type="Proteomes" id="UP001589568"/>
    </source>
</evidence>
<evidence type="ECO:0000256" key="1">
    <source>
        <dbReference type="SAM" id="MobiDB-lite"/>
    </source>
</evidence>
<accession>A0ABV5NUY0</accession>
<evidence type="ECO:0000313" key="2">
    <source>
        <dbReference type="EMBL" id="MFB9474146.1"/>
    </source>
</evidence>
<reference evidence="2 3" key="1">
    <citation type="submission" date="2024-09" db="EMBL/GenBank/DDBJ databases">
        <authorList>
            <person name="Sun Q."/>
            <person name="Mori K."/>
        </authorList>
    </citation>
    <scope>NUCLEOTIDE SEQUENCE [LARGE SCALE GENOMIC DNA]</scope>
    <source>
        <strain evidence="2 3">JCM 3324</strain>
    </source>
</reference>
<name>A0ABV5NUY0_9ACTN</name>
<protein>
    <submittedName>
        <fullName evidence="2">Pentapeptide repeat-containing protein</fullName>
    </submittedName>
</protein>
<dbReference type="EMBL" id="JBHMCF010000037">
    <property type="protein sequence ID" value="MFB9474146.1"/>
    <property type="molecule type" value="Genomic_DNA"/>
</dbReference>
<proteinExistence type="predicted"/>